<keyword evidence="1" id="KW-0812">Transmembrane</keyword>
<reference evidence="2" key="1">
    <citation type="submission" date="2018-05" db="EMBL/GenBank/DDBJ databases">
        <authorList>
            <person name="Lanie J.A."/>
            <person name="Ng W.-L."/>
            <person name="Kazmierczak K.M."/>
            <person name="Andrzejewski T.M."/>
            <person name="Davidsen T.M."/>
            <person name="Wayne K.J."/>
            <person name="Tettelin H."/>
            <person name="Glass J.I."/>
            <person name="Rusch D."/>
            <person name="Podicherti R."/>
            <person name="Tsui H.-C.T."/>
            <person name="Winkler M.E."/>
        </authorList>
    </citation>
    <scope>NUCLEOTIDE SEQUENCE</scope>
</reference>
<feature type="transmembrane region" description="Helical" evidence="1">
    <location>
        <begin position="156"/>
        <end position="176"/>
    </location>
</feature>
<dbReference type="PANTHER" id="PTHR43044">
    <property type="match status" value="1"/>
</dbReference>
<feature type="transmembrane region" description="Helical" evidence="1">
    <location>
        <begin position="63"/>
        <end position="85"/>
    </location>
</feature>
<proteinExistence type="predicted"/>
<feature type="transmembrane region" description="Helical" evidence="1">
    <location>
        <begin position="27"/>
        <end position="51"/>
    </location>
</feature>
<protein>
    <submittedName>
        <fullName evidence="2">Uncharacterized protein</fullName>
    </submittedName>
</protein>
<feature type="transmembrane region" description="Helical" evidence="1">
    <location>
        <begin position="196"/>
        <end position="214"/>
    </location>
</feature>
<feature type="transmembrane region" description="Helical" evidence="1">
    <location>
        <begin position="111"/>
        <end position="130"/>
    </location>
</feature>
<sequence length="373" mass="42691">MIVIFLVGVGSFLYGLSSEVIQPDFALFTVSFLFLLGVSQTGVVFTAVLRLVESNWGKPWYRLAELSTLAFFPFAILGFLLIYFFGRDELFYWLDATPEEHLSPWLNYRWLLIRDLGGLLLFYGLAIAYVRKGLRPDVVNDDGAPPIDCDKVEKELYLFSPIMIGAFIVCNTFLAWDFAMMIIPHWHSTVFPIHYWFGNVFAGTAAMIVIAVVMRNEDGGSKFGPEQIKSLGMLLTGFTLLWLYFFWAQFFVIWFGNLPNETEPIWRQMYGHYSPYFWTMITGCFFVPFVALLFAIVKRSVLAMCIIAFGINLGIWINKYLMIVPVFSPDNRPFDHWIDIALALGLLAGFLATVMILAGRVPKYSAWEMSRKT</sequence>
<evidence type="ECO:0000313" key="2">
    <source>
        <dbReference type="EMBL" id="SVB37163.1"/>
    </source>
</evidence>
<feature type="transmembrane region" description="Helical" evidence="1">
    <location>
        <begin position="276"/>
        <end position="294"/>
    </location>
</feature>
<name>A0A382DHQ3_9ZZZZ</name>
<accession>A0A382DHQ3</accession>
<evidence type="ECO:0000256" key="1">
    <source>
        <dbReference type="SAM" id="Phobius"/>
    </source>
</evidence>
<gene>
    <name evidence="2" type="ORF">METZ01_LOCUS190017</name>
</gene>
<feature type="transmembrane region" description="Helical" evidence="1">
    <location>
        <begin position="301"/>
        <end position="317"/>
    </location>
</feature>
<dbReference type="AlphaFoldDB" id="A0A382DHQ3"/>
<organism evidence="2">
    <name type="scientific">marine metagenome</name>
    <dbReference type="NCBI Taxonomy" id="408172"/>
    <lineage>
        <taxon>unclassified sequences</taxon>
        <taxon>metagenomes</taxon>
        <taxon>ecological metagenomes</taxon>
    </lineage>
</organism>
<feature type="transmembrane region" description="Helical" evidence="1">
    <location>
        <begin position="234"/>
        <end position="256"/>
    </location>
</feature>
<dbReference type="EMBL" id="UINC01039133">
    <property type="protein sequence ID" value="SVB37163.1"/>
    <property type="molecule type" value="Genomic_DNA"/>
</dbReference>
<keyword evidence="1" id="KW-0472">Membrane</keyword>
<feature type="transmembrane region" description="Helical" evidence="1">
    <location>
        <begin position="337"/>
        <end position="359"/>
    </location>
</feature>
<dbReference type="PANTHER" id="PTHR43044:SF1">
    <property type="entry name" value="QUINOL:CYTOCHROME C OXIDOREDUCTASE QUINONE-BINDING SUBUNIT 2"/>
    <property type="match status" value="1"/>
</dbReference>
<keyword evidence="1" id="KW-1133">Transmembrane helix</keyword>